<gene>
    <name evidence="1" type="ORF">FHX76_000760</name>
</gene>
<dbReference type="EMBL" id="JAAMOX010000001">
    <property type="protein sequence ID" value="NIH52892.1"/>
    <property type="molecule type" value="Genomic_DNA"/>
</dbReference>
<organism evidence="1 2">
    <name type="scientific">Lysinibacter cavernae</name>
    <dbReference type="NCBI Taxonomy" id="1640652"/>
    <lineage>
        <taxon>Bacteria</taxon>
        <taxon>Bacillati</taxon>
        <taxon>Actinomycetota</taxon>
        <taxon>Actinomycetes</taxon>
        <taxon>Micrococcales</taxon>
        <taxon>Microbacteriaceae</taxon>
        <taxon>Lysinibacter</taxon>
    </lineage>
</organism>
<dbReference type="RefSeq" id="WP_167148064.1">
    <property type="nucleotide sequence ID" value="NZ_JAAMOX010000001.1"/>
</dbReference>
<evidence type="ECO:0000313" key="1">
    <source>
        <dbReference type="EMBL" id="NIH52892.1"/>
    </source>
</evidence>
<proteinExistence type="predicted"/>
<sequence length="187" mass="19160">MATDPDARMIQLGEEASPVVADTAWVAPGAVCVGRVYLAERASVWYNATLRAEVEDIRIGEGSNVQDGVAMHVDLGFPVTLGRDVSVGHNAVVHGATVEDGALIGMNATLLNGAVVGAGSLVAAGALVLAGTVIPPGVLAAGVPAKVRRELTDDERDGLRANAKNYLAHTQKHVAARGASTAALHEK</sequence>
<dbReference type="SUPFAM" id="SSF51161">
    <property type="entry name" value="Trimeric LpxA-like enzymes"/>
    <property type="match status" value="1"/>
</dbReference>
<dbReference type="InterPro" id="IPR047324">
    <property type="entry name" value="LbH_gamma_CA-like"/>
</dbReference>
<protein>
    <submittedName>
        <fullName evidence="1">Carbonic anhydrase/acetyltransferase-like protein (Isoleucine patch superfamily)</fullName>
    </submittedName>
</protein>
<dbReference type="InterPro" id="IPR011004">
    <property type="entry name" value="Trimer_LpxA-like_sf"/>
</dbReference>
<dbReference type="InterPro" id="IPR050484">
    <property type="entry name" value="Transf_Hexapept/Carb_Anhydrase"/>
</dbReference>
<dbReference type="PANTHER" id="PTHR13061">
    <property type="entry name" value="DYNACTIN SUBUNIT P25"/>
    <property type="match status" value="1"/>
</dbReference>
<accession>A0A7X5QZY8</accession>
<dbReference type="GO" id="GO:0016740">
    <property type="term" value="F:transferase activity"/>
    <property type="evidence" value="ECO:0007669"/>
    <property type="project" value="UniProtKB-KW"/>
</dbReference>
<dbReference type="CDD" id="cd04645">
    <property type="entry name" value="LbH_gamma_CA_like"/>
    <property type="match status" value="1"/>
</dbReference>
<dbReference type="Proteomes" id="UP000541033">
    <property type="component" value="Unassembled WGS sequence"/>
</dbReference>
<dbReference type="Gene3D" id="2.160.10.10">
    <property type="entry name" value="Hexapeptide repeat proteins"/>
    <property type="match status" value="1"/>
</dbReference>
<dbReference type="Pfam" id="PF00132">
    <property type="entry name" value="Hexapep"/>
    <property type="match status" value="1"/>
</dbReference>
<dbReference type="AlphaFoldDB" id="A0A7X5QZY8"/>
<name>A0A7X5QZY8_9MICO</name>
<dbReference type="InterPro" id="IPR001451">
    <property type="entry name" value="Hexapep"/>
</dbReference>
<keyword evidence="1" id="KW-0808">Transferase</keyword>
<comment type="caution">
    <text evidence="1">The sequence shown here is derived from an EMBL/GenBank/DDBJ whole genome shotgun (WGS) entry which is preliminary data.</text>
</comment>
<evidence type="ECO:0000313" key="2">
    <source>
        <dbReference type="Proteomes" id="UP000541033"/>
    </source>
</evidence>
<keyword evidence="2" id="KW-1185">Reference proteome</keyword>
<dbReference type="PANTHER" id="PTHR13061:SF29">
    <property type="entry name" value="GAMMA CARBONIC ANHYDRASE-LIKE 1, MITOCHONDRIAL-RELATED"/>
    <property type="match status" value="1"/>
</dbReference>
<reference evidence="1 2" key="1">
    <citation type="submission" date="2020-02" db="EMBL/GenBank/DDBJ databases">
        <title>Sequencing the genomes of 1000 actinobacteria strains.</title>
        <authorList>
            <person name="Klenk H.-P."/>
        </authorList>
    </citation>
    <scope>NUCLEOTIDE SEQUENCE [LARGE SCALE GENOMIC DNA]</scope>
    <source>
        <strain evidence="1 2">DSM 27960</strain>
    </source>
</reference>